<accession>A0AAV5VPE8</accession>
<protein>
    <submittedName>
        <fullName evidence="1">Uncharacterized protein</fullName>
    </submittedName>
</protein>
<dbReference type="EMBL" id="BTSY01000003">
    <property type="protein sequence ID" value="GMT20466.1"/>
    <property type="molecule type" value="Genomic_DNA"/>
</dbReference>
<name>A0AAV5VPE8_9BILA</name>
<proteinExistence type="predicted"/>
<feature type="non-terminal residue" evidence="1">
    <location>
        <position position="1"/>
    </location>
</feature>
<reference evidence="1" key="1">
    <citation type="submission" date="2023-10" db="EMBL/GenBank/DDBJ databases">
        <title>Genome assembly of Pristionchus species.</title>
        <authorList>
            <person name="Yoshida K."/>
            <person name="Sommer R.J."/>
        </authorList>
    </citation>
    <scope>NUCLEOTIDE SEQUENCE</scope>
    <source>
        <strain evidence="1">RS5133</strain>
    </source>
</reference>
<sequence length="65" mass="7073">VSCLAKSLDKVKSEPDADLKEKISSVLSSVQGVSDKVKSLTDGQKQAIVKNYFTGSCDPLKTFFY</sequence>
<comment type="caution">
    <text evidence="1">The sequence shown here is derived from an EMBL/GenBank/DDBJ whole genome shotgun (WGS) entry which is preliminary data.</text>
</comment>
<evidence type="ECO:0000313" key="2">
    <source>
        <dbReference type="Proteomes" id="UP001432322"/>
    </source>
</evidence>
<organism evidence="1 2">
    <name type="scientific">Pristionchus fissidentatus</name>
    <dbReference type="NCBI Taxonomy" id="1538716"/>
    <lineage>
        <taxon>Eukaryota</taxon>
        <taxon>Metazoa</taxon>
        <taxon>Ecdysozoa</taxon>
        <taxon>Nematoda</taxon>
        <taxon>Chromadorea</taxon>
        <taxon>Rhabditida</taxon>
        <taxon>Rhabditina</taxon>
        <taxon>Diplogasteromorpha</taxon>
        <taxon>Diplogasteroidea</taxon>
        <taxon>Neodiplogasteridae</taxon>
        <taxon>Pristionchus</taxon>
    </lineage>
</organism>
<dbReference type="Proteomes" id="UP001432322">
    <property type="component" value="Unassembled WGS sequence"/>
</dbReference>
<evidence type="ECO:0000313" key="1">
    <source>
        <dbReference type="EMBL" id="GMT20466.1"/>
    </source>
</evidence>
<gene>
    <name evidence="1" type="ORF">PFISCL1PPCAC_11763</name>
</gene>
<dbReference type="AlphaFoldDB" id="A0AAV5VPE8"/>
<keyword evidence="2" id="KW-1185">Reference proteome</keyword>